<sequence length="228" mass="24061">MAIPVMLLKNTNGGHLMTTALFWMAAACALAYLPMSPRPASPLRSLFKTASVALLAVTAVLSSAPMLLTLALALCALGDALLSRETDSTFMAGIGAFAAGHLAYIALFLSHPSSETALIFDKPGIFWSLIILGIVAATLLAPRAGDLKIPVLGYIPIILGMGIAVLTLPETGALRWALPAAMAFVASDLILATEKFLLPSNHPALRFTPYMIWILYWGAQAGLLIAFL</sequence>
<dbReference type="PANTHER" id="PTHR31885">
    <property type="entry name" value="GH04784P"/>
    <property type="match status" value="1"/>
</dbReference>
<dbReference type="Pfam" id="PF07947">
    <property type="entry name" value="YhhN"/>
    <property type="match status" value="1"/>
</dbReference>
<keyword evidence="3 6" id="KW-0812">Transmembrane</keyword>
<feature type="transmembrane region" description="Helical" evidence="6">
    <location>
        <begin position="149"/>
        <end position="168"/>
    </location>
</feature>
<comment type="similarity">
    <text evidence="2">Belongs to the TMEM86 family.</text>
</comment>
<dbReference type="GO" id="GO:0016020">
    <property type="term" value="C:membrane"/>
    <property type="evidence" value="ECO:0007669"/>
    <property type="project" value="UniProtKB-SubCell"/>
</dbReference>
<dbReference type="Proteomes" id="UP000050786">
    <property type="component" value="Unassembled WGS sequence"/>
</dbReference>
<feature type="transmembrane region" description="Helical" evidence="6">
    <location>
        <begin position="89"/>
        <end position="109"/>
    </location>
</feature>
<feature type="transmembrane region" description="Helical" evidence="6">
    <location>
        <begin position="12"/>
        <end position="33"/>
    </location>
</feature>
<evidence type="ECO:0000256" key="1">
    <source>
        <dbReference type="ARBA" id="ARBA00004141"/>
    </source>
</evidence>
<evidence type="ECO:0000256" key="3">
    <source>
        <dbReference type="ARBA" id="ARBA00022692"/>
    </source>
</evidence>
<organism evidence="7 8">
    <name type="scientific">Ruegeria atlantica</name>
    <dbReference type="NCBI Taxonomy" id="81569"/>
    <lineage>
        <taxon>Bacteria</taxon>
        <taxon>Pseudomonadati</taxon>
        <taxon>Pseudomonadota</taxon>
        <taxon>Alphaproteobacteria</taxon>
        <taxon>Rhodobacterales</taxon>
        <taxon>Roseobacteraceae</taxon>
        <taxon>Ruegeria</taxon>
    </lineage>
</organism>
<dbReference type="PANTHER" id="PTHR31885:SF6">
    <property type="entry name" value="GH04784P"/>
    <property type="match status" value="1"/>
</dbReference>
<evidence type="ECO:0000256" key="5">
    <source>
        <dbReference type="ARBA" id="ARBA00023136"/>
    </source>
</evidence>
<accession>A0A0P1E7H3</accession>
<dbReference type="EMBL" id="CYPS01000057">
    <property type="protein sequence ID" value="CUH44915.1"/>
    <property type="molecule type" value="Genomic_DNA"/>
</dbReference>
<keyword evidence="4 6" id="KW-1133">Transmembrane helix</keyword>
<dbReference type="AlphaFoldDB" id="A0A0P1E7H3"/>
<keyword evidence="8" id="KW-1185">Reference proteome</keyword>
<dbReference type="InterPro" id="IPR012506">
    <property type="entry name" value="TMEM86B-like"/>
</dbReference>
<evidence type="ECO:0000256" key="4">
    <source>
        <dbReference type="ARBA" id="ARBA00022989"/>
    </source>
</evidence>
<dbReference type="GO" id="GO:0016787">
    <property type="term" value="F:hydrolase activity"/>
    <property type="evidence" value="ECO:0007669"/>
    <property type="project" value="TreeGrafter"/>
</dbReference>
<comment type="subcellular location">
    <subcellularLocation>
        <location evidence="1">Membrane</location>
        <topology evidence="1">Multi-pass membrane protein</topology>
    </subcellularLocation>
</comment>
<gene>
    <name evidence="7" type="ORF">RUM4293_03824</name>
</gene>
<evidence type="ECO:0000313" key="7">
    <source>
        <dbReference type="EMBL" id="CUH44915.1"/>
    </source>
</evidence>
<evidence type="ECO:0000313" key="8">
    <source>
        <dbReference type="Proteomes" id="UP000050786"/>
    </source>
</evidence>
<feature type="transmembrane region" description="Helical" evidence="6">
    <location>
        <begin position="210"/>
        <end position="227"/>
    </location>
</feature>
<evidence type="ECO:0000256" key="6">
    <source>
        <dbReference type="SAM" id="Phobius"/>
    </source>
</evidence>
<protein>
    <submittedName>
        <fullName evidence="7">YhhN-like protein</fullName>
    </submittedName>
</protein>
<keyword evidence="5 6" id="KW-0472">Membrane</keyword>
<feature type="transmembrane region" description="Helical" evidence="6">
    <location>
        <begin position="124"/>
        <end position="142"/>
    </location>
</feature>
<reference evidence="8" key="1">
    <citation type="submission" date="2015-09" db="EMBL/GenBank/DDBJ databases">
        <authorList>
            <person name="Rodrigo-Torres L."/>
            <person name="Arahal D.R."/>
        </authorList>
    </citation>
    <scope>NUCLEOTIDE SEQUENCE [LARGE SCALE GENOMIC DNA]</scope>
    <source>
        <strain evidence="8">CECT 4293</strain>
    </source>
</reference>
<feature type="transmembrane region" description="Helical" evidence="6">
    <location>
        <begin position="53"/>
        <end position="77"/>
    </location>
</feature>
<name>A0A0P1E7H3_9RHOB</name>
<evidence type="ECO:0000256" key="2">
    <source>
        <dbReference type="ARBA" id="ARBA00007375"/>
    </source>
</evidence>
<proteinExistence type="inferred from homology"/>